<protein>
    <submittedName>
        <fullName evidence="3">Uncharacterized protein</fullName>
    </submittedName>
</protein>
<evidence type="ECO:0000256" key="2">
    <source>
        <dbReference type="SAM" id="Phobius"/>
    </source>
</evidence>
<dbReference type="EMBL" id="ML994627">
    <property type="protein sequence ID" value="KAF2187387.1"/>
    <property type="molecule type" value="Genomic_DNA"/>
</dbReference>
<keyword evidence="2" id="KW-1133">Transmembrane helix</keyword>
<sequence length="152" mass="16911">MTRTLYTRKARTFWFEGLENVQLGQADKHSGPDFLLLHSSTTADGQRPSNSLIDRRGNPSEMSRSVFAEMQGCRLENTANGGLNTYNSAMHEFEINGDANRSPTTIRHDTPSISHRAYSGLSLTLTTFCCTVCFSFTCIGMLKTRRADESSC</sequence>
<dbReference type="AlphaFoldDB" id="A0A6A6E632"/>
<organism evidence="3 4">
    <name type="scientific">Zopfia rhizophila CBS 207.26</name>
    <dbReference type="NCBI Taxonomy" id="1314779"/>
    <lineage>
        <taxon>Eukaryota</taxon>
        <taxon>Fungi</taxon>
        <taxon>Dikarya</taxon>
        <taxon>Ascomycota</taxon>
        <taxon>Pezizomycotina</taxon>
        <taxon>Dothideomycetes</taxon>
        <taxon>Dothideomycetes incertae sedis</taxon>
        <taxon>Zopfiaceae</taxon>
        <taxon>Zopfia</taxon>
    </lineage>
</organism>
<keyword evidence="4" id="KW-1185">Reference proteome</keyword>
<keyword evidence="2" id="KW-0472">Membrane</keyword>
<reference evidence="3" key="1">
    <citation type="journal article" date="2020" name="Stud. Mycol.">
        <title>101 Dothideomycetes genomes: a test case for predicting lifestyles and emergence of pathogens.</title>
        <authorList>
            <person name="Haridas S."/>
            <person name="Albert R."/>
            <person name="Binder M."/>
            <person name="Bloem J."/>
            <person name="Labutti K."/>
            <person name="Salamov A."/>
            <person name="Andreopoulos B."/>
            <person name="Baker S."/>
            <person name="Barry K."/>
            <person name="Bills G."/>
            <person name="Bluhm B."/>
            <person name="Cannon C."/>
            <person name="Castanera R."/>
            <person name="Culley D."/>
            <person name="Daum C."/>
            <person name="Ezra D."/>
            <person name="Gonzalez J."/>
            <person name="Henrissat B."/>
            <person name="Kuo A."/>
            <person name="Liang C."/>
            <person name="Lipzen A."/>
            <person name="Lutzoni F."/>
            <person name="Magnuson J."/>
            <person name="Mondo S."/>
            <person name="Nolan M."/>
            <person name="Ohm R."/>
            <person name="Pangilinan J."/>
            <person name="Park H.-J."/>
            <person name="Ramirez L."/>
            <person name="Alfaro M."/>
            <person name="Sun H."/>
            <person name="Tritt A."/>
            <person name="Yoshinaga Y."/>
            <person name="Zwiers L.-H."/>
            <person name="Turgeon B."/>
            <person name="Goodwin S."/>
            <person name="Spatafora J."/>
            <person name="Crous P."/>
            <person name="Grigoriev I."/>
        </authorList>
    </citation>
    <scope>NUCLEOTIDE SEQUENCE</scope>
    <source>
        <strain evidence="3">CBS 207.26</strain>
    </source>
</reference>
<evidence type="ECO:0000256" key="1">
    <source>
        <dbReference type="SAM" id="MobiDB-lite"/>
    </source>
</evidence>
<proteinExistence type="predicted"/>
<feature type="region of interest" description="Disordered" evidence="1">
    <location>
        <begin position="39"/>
        <end position="59"/>
    </location>
</feature>
<keyword evidence="2" id="KW-0812">Transmembrane</keyword>
<name>A0A6A6E632_9PEZI</name>
<feature type="compositionally biased region" description="Polar residues" evidence="1">
    <location>
        <begin position="39"/>
        <end position="52"/>
    </location>
</feature>
<evidence type="ECO:0000313" key="3">
    <source>
        <dbReference type="EMBL" id="KAF2187387.1"/>
    </source>
</evidence>
<dbReference type="Proteomes" id="UP000800200">
    <property type="component" value="Unassembled WGS sequence"/>
</dbReference>
<accession>A0A6A6E632</accession>
<feature type="transmembrane region" description="Helical" evidence="2">
    <location>
        <begin position="117"/>
        <end position="142"/>
    </location>
</feature>
<gene>
    <name evidence="3" type="ORF">K469DRAFT_112905</name>
</gene>
<evidence type="ECO:0000313" key="4">
    <source>
        <dbReference type="Proteomes" id="UP000800200"/>
    </source>
</evidence>